<dbReference type="AlphaFoldDB" id="A0A2U1NMQ6"/>
<evidence type="ECO:0000256" key="1">
    <source>
        <dbReference type="RuleBase" id="RU366064"/>
    </source>
</evidence>
<protein>
    <recommendedName>
        <fullName evidence="1">Floricaula/leafy-like transcription factor</fullName>
    </recommendedName>
</protein>
<comment type="subcellular location">
    <subcellularLocation>
        <location evidence="1">Nucleus</location>
    </subcellularLocation>
</comment>
<keyword evidence="4" id="KW-1185">Reference proteome</keyword>
<dbReference type="PANTHER" id="PTHR36079:SF1">
    <property type="entry name" value="PROTEIN LEAFY"/>
    <property type="match status" value="1"/>
</dbReference>
<keyword evidence="1" id="KW-0539">Nucleus</keyword>
<feature type="domain" description="Floricaula/leafy DNA-binding C-terminal" evidence="2">
    <location>
        <begin position="78"/>
        <end position="129"/>
    </location>
</feature>
<dbReference type="InterPro" id="IPR002910">
    <property type="entry name" value="FLO_LFY"/>
</dbReference>
<organism evidence="3 4">
    <name type="scientific">Artemisia annua</name>
    <name type="common">Sweet wormwood</name>
    <dbReference type="NCBI Taxonomy" id="35608"/>
    <lineage>
        <taxon>Eukaryota</taxon>
        <taxon>Viridiplantae</taxon>
        <taxon>Streptophyta</taxon>
        <taxon>Embryophyta</taxon>
        <taxon>Tracheophyta</taxon>
        <taxon>Spermatophyta</taxon>
        <taxon>Magnoliopsida</taxon>
        <taxon>eudicotyledons</taxon>
        <taxon>Gunneridae</taxon>
        <taxon>Pentapetalae</taxon>
        <taxon>asterids</taxon>
        <taxon>campanulids</taxon>
        <taxon>Asterales</taxon>
        <taxon>Asteraceae</taxon>
        <taxon>Asteroideae</taxon>
        <taxon>Anthemideae</taxon>
        <taxon>Artemisiinae</taxon>
        <taxon>Artemisia</taxon>
    </lineage>
</organism>
<keyword evidence="1" id="KW-0805">Transcription regulation</keyword>
<proteinExistence type="inferred from homology"/>
<evidence type="ECO:0000259" key="2">
    <source>
        <dbReference type="Pfam" id="PF17538"/>
    </source>
</evidence>
<reference evidence="3 4" key="1">
    <citation type="journal article" date="2018" name="Mol. Plant">
        <title>The genome of Artemisia annua provides insight into the evolution of Asteraceae family and artemisinin biosynthesis.</title>
        <authorList>
            <person name="Shen Q."/>
            <person name="Zhang L."/>
            <person name="Liao Z."/>
            <person name="Wang S."/>
            <person name="Yan T."/>
            <person name="Shi P."/>
            <person name="Liu M."/>
            <person name="Fu X."/>
            <person name="Pan Q."/>
            <person name="Wang Y."/>
            <person name="Lv Z."/>
            <person name="Lu X."/>
            <person name="Zhang F."/>
            <person name="Jiang W."/>
            <person name="Ma Y."/>
            <person name="Chen M."/>
            <person name="Hao X."/>
            <person name="Li L."/>
            <person name="Tang Y."/>
            <person name="Lv G."/>
            <person name="Zhou Y."/>
            <person name="Sun X."/>
            <person name="Brodelius P.E."/>
            <person name="Rose J.K.C."/>
            <person name="Tang K."/>
        </authorList>
    </citation>
    <scope>NUCLEOTIDE SEQUENCE [LARGE SCALE GENOMIC DNA]</scope>
    <source>
        <strain evidence="4">cv. Huhao1</strain>
        <tissue evidence="3">Leaf</tissue>
    </source>
</reference>
<gene>
    <name evidence="3" type="ORF">CTI12_AA248360</name>
</gene>
<accession>A0A2U1NMQ6</accession>
<dbReference type="InterPro" id="IPR035209">
    <property type="entry name" value="FLO/LFY_C"/>
</dbReference>
<keyword evidence="1" id="KW-0804">Transcription</keyword>
<comment type="function">
    <text evidence="1">Probable transcription factor.</text>
</comment>
<keyword evidence="1" id="KW-0238">DNA-binding</keyword>
<dbReference type="STRING" id="35608.A0A2U1NMQ6"/>
<dbReference type="GO" id="GO:0006355">
    <property type="term" value="P:regulation of DNA-templated transcription"/>
    <property type="evidence" value="ECO:0007669"/>
    <property type="project" value="UniProtKB-UniRule"/>
</dbReference>
<name>A0A2U1NMQ6_ARTAN</name>
<keyword evidence="1" id="KW-0010">Activator</keyword>
<dbReference type="GO" id="GO:0005634">
    <property type="term" value="C:nucleus"/>
    <property type="evidence" value="ECO:0007669"/>
    <property type="project" value="UniProtKB-SubCell"/>
</dbReference>
<dbReference type="Pfam" id="PF17538">
    <property type="entry name" value="C_LFY_FLO"/>
    <property type="match status" value="1"/>
</dbReference>
<dbReference type="Proteomes" id="UP000245207">
    <property type="component" value="Unassembled WGS sequence"/>
</dbReference>
<dbReference type="EMBL" id="PKPP01002509">
    <property type="protein sequence ID" value="PWA74794.1"/>
    <property type="molecule type" value="Genomic_DNA"/>
</dbReference>
<dbReference type="OrthoDB" id="1875842at2759"/>
<comment type="caution">
    <text evidence="3">The sequence shown here is derived from an EMBL/GenBank/DDBJ whole genome shotgun (WGS) entry which is preliminary data.</text>
</comment>
<comment type="similarity">
    <text evidence="1">Belongs to the FLO/LFY family.</text>
</comment>
<dbReference type="InterPro" id="IPR038276">
    <property type="entry name" value="Floricaula/leafy_C_sf"/>
</dbReference>
<dbReference type="PANTHER" id="PTHR36079">
    <property type="entry name" value="PROTEIN LEAFY"/>
    <property type="match status" value="1"/>
</dbReference>
<evidence type="ECO:0000313" key="4">
    <source>
        <dbReference type="Proteomes" id="UP000245207"/>
    </source>
</evidence>
<sequence length="133" mass="15176">MGVWVSNHKKEWVPHCRMDDLPNQWLDVLGCLNKDGDILGKVVIDLKDHFFVYSMQSGSVHEANIAGRENENETAGDKSSVNKLKLRHYVHCYALHCLDEEGSNALRKAYKERGENVGAWRQACYKPIGDYRG</sequence>
<dbReference type="GO" id="GO:0003677">
    <property type="term" value="F:DNA binding"/>
    <property type="evidence" value="ECO:0007669"/>
    <property type="project" value="UniProtKB-UniRule"/>
</dbReference>
<dbReference type="Gene3D" id="1.10.4180.10">
    <property type="entry name" value="Protein LEAFY"/>
    <property type="match status" value="1"/>
</dbReference>
<evidence type="ECO:0000313" key="3">
    <source>
        <dbReference type="EMBL" id="PWA74794.1"/>
    </source>
</evidence>